<dbReference type="AlphaFoldDB" id="A0A0M3IYP8"/>
<organism evidence="5">
    <name type="scientific">Anisakis simplex</name>
    <name type="common">Herring worm</name>
    <dbReference type="NCBI Taxonomy" id="6269"/>
    <lineage>
        <taxon>Eukaryota</taxon>
        <taxon>Metazoa</taxon>
        <taxon>Ecdysozoa</taxon>
        <taxon>Nematoda</taxon>
        <taxon>Chromadorea</taxon>
        <taxon>Rhabditida</taxon>
        <taxon>Spirurina</taxon>
        <taxon>Ascaridomorpha</taxon>
        <taxon>Ascaridoidea</taxon>
        <taxon>Anisakidae</taxon>
        <taxon>Anisakis</taxon>
        <taxon>Anisakis simplex complex</taxon>
    </lineage>
</organism>
<evidence type="ECO:0000313" key="3">
    <source>
        <dbReference type="EMBL" id="VDK17551.1"/>
    </source>
</evidence>
<protein>
    <submittedName>
        <fullName evidence="5">C2H2-type domain-containing protein</fullName>
    </submittedName>
</protein>
<feature type="compositionally biased region" description="Low complexity" evidence="1">
    <location>
        <begin position="212"/>
        <end position="223"/>
    </location>
</feature>
<feature type="compositionally biased region" description="Polar residues" evidence="1">
    <location>
        <begin position="912"/>
        <end position="938"/>
    </location>
</feature>
<dbReference type="WBParaSite" id="ASIM_0000037701-mRNA-1">
    <property type="protein sequence ID" value="ASIM_0000037701-mRNA-1"/>
    <property type="gene ID" value="ASIM_0000037701"/>
</dbReference>
<gene>
    <name evidence="3" type="ORF">ASIM_LOCUS281</name>
</gene>
<feature type="compositionally biased region" description="Polar residues" evidence="1">
    <location>
        <begin position="408"/>
        <end position="418"/>
    </location>
</feature>
<feature type="compositionally biased region" description="Polar residues" evidence="1">
    <location>
        <begin position="672"/>
        <end position="697"/>
    </location>
</feature>
<proteinExistence type="predicted"/>
<dbReference type="SMART" id="SM00355">
    <property type="entry name" value="ZnF_C2H2"/>
    <property type="match status" value="4"/>
</dbReference>
<feature type="compositionally biased region" description="Basic and acidic residues" evidence="1">
    <location>
        <begin position="841"/>
        <end position="858"/>
    </location>
</feature>
<accession>A0A0M3IYP8</accession>
<feature type="compositionally biased region" description="Polar residues" evidence="1">
    <location>
        <begin position="765"/>
        <end position="780"/>
    </location>
</feature>
<feature type="compositionally biased region" description="Polar residues" evidence="1">
    <location>
        <begin position="630"/>
        <end position="639"/>
    </location>
</feature>
<feature type="compositionally biased region" description="Basic residues" evidence="1">
    <location>
        <begin position="948"/>
        <end position="959"/>
    </location>
</feature>
<evidence type="ECO:0000313" key="5">
    <source>
        <dbReference type="WBParaSite" id="ASIM_0000037701-mRNA-1"/>
    </source>
</evidence>
<feature type="region of interest" description="Disordered" evidence="1">
    <location>
        <begin position="408"/>
        <end position="541"/>
    </location>
</feature>
<dbReference type="InterPro" id="IPR013087">
    <property type="entry name" value="Znf_C2H2_type"/>
</dbReference>
<feature type="compositionally biased region" description="Basic and acidic residues" evidence="1">
    <location>
        <begin position="117"/>
        <end position="132"/>
    </location>
</feature>
<feature type="compositionally biased region" description="Low complexity" evidence="1">
    <location>
        <begin position="470"/>
        <end position="502"/>
    </location>
</feature>
<feature type="compositionally biased region" description="Basic residues" evidence="1">
    <location>
        <begin position="189"/>
        <end position="209"/>
    </location>
</feature>
<feature type="region of interest" description="Disordered" evidence="1">
    <location>
        <begin position="672"/>
        <end position="874"/>
    </location>
</feature>
<evidence type="ECO:0000256" key="1">
    <source>
        <dbReference type="SAM" id="MobiDB-lite"/>
    </source>
</evidence>
<feature type="compositionally biased region" description="Polar residues" evidence="1">
    <location>
        <begin position="740"/>
        <end position="755"/>
    </location>
</feature>
<feature type="region of interest" description="Disordered" evidence="1">
    <location>
        <begin position="164"/>
        <end position="283"/>
    </location>
</feature>
<feature type="region of interest" description="Disordered" evidence="1">
    <location>
        <begin position="910"/>
        <end position="982"/>
    </location>
</feature>
<feature type="compositionally biased region" description="Polar residues" evidence="1">
    <location>
        <begin position="273"/>
        <end position="283"/>
    </location>
</feature>
<feature type="domain" description="C2H2-type" evidence="2">
    <location>
        <begin position="309"/>
        <end position="330"/>
    </location>
</feature>
<dbReference type="PROSITE" id="PS00028">
    <property type="entry name" value="ZINC_FINGER_C2H2_1"/>
    <property type="match status" value="1"/>
</dbReference>
<feature type="compositionally biased region" description="Polar residues" evidence="1">
    <location>
        <begin position="713"/>
        <end position="733"/>
    </location>
</feature>
<name>A0A0M3IYP8_ANISI</name>
<sequence>MASGGGIKPCKKTSKYRNNVVCLLCSDQKRRPGCSLGHIESHLSFKKYMCTKCAYKAATEETSMVHTWKTGHQMKCSKNEYMELLASKIYMDCLRATDLGIERVLDELRAQGVNRPRKGESSKKSRTVLNEEQHLQQNAIEDTFEINNETNPTMLENRDEDNFEQVENEAENENQWNAHSNVDDSVQKNSKRVQKACSHKIKVSQKKRRTNSDSLITTSSSTTPCADVTSSSDAVKCKKKKRTSTSLETESRNETATSEIQVSEAAPSKNVDKTASSVEEASQSDAQQFDSAVKSKQFDKVVCQKCGKCNECGKQYKSESGRKFHVIRDHMKRMMKCVIHGCTIQNNCPAALKLHIQNDHKMVISTEINADIFRVFLCAKKKFDAALAVEVIRYFPIDLKSRTVNSAVPSTVNKCKTPTRNDETIEAEATPSQENTTSSRTVCSTPQQNEVDENVTPKRTNMKNIQEAFDNNNDSTAKNASASASNPSDCNPNKNNNENAPNKSHTVVTLSSSDSERDSDEERFERAMHNRSTPANLHELPVLRHPQSQRCVANNDCQSSSHPQLISSQTVAANVSSISTTHVEYLIENSNRRNPLMSSDDVADATPLQAQHIAKPSPLSLLLNASLTSVRQTSSNNDHSPTPQFQPTQSPSTSGCLKSKLEIAQSQTRAQLLQMNQHPSSASPKTDRSNQSNLTMQPTRHRTLLPTPPTPPVNNGYNSAPYSSASSTYNTDQQVHRYDSSNTDATSNNHSTKYSNGWHHHRQHTPYQTSPSFRNAISGDQQTDQQQQQQEQHNQYDNGGYARYQHDRRSGPSDTDNKEWYVYRTPESQKTKSPESVQPSHHTEVHSDSTTKRHQSEKNHRHVHTSHSHKSNVLASKRGINRGISHHKSHLRSTQPTKRNNQQFEWKVQYDDPSSSSHQPGNNSLVIAAKTSSPNSGESVPLGDPSMNKKKQSQPRKIKKESPTSKKTKKERPPKAATAAGKCCRAVKAASSRLSKSALLLCDASKASKQESKRQKRKRMALLSRNGTPKQKPPKKRGCHQLPSSAIKSEPNESPLKRWDSQHHVDQIHYAGTTANHPYVSIIKTELNESISVASSVPMQVATKWSGKRIRLDQSEQSSPTDDANSINMSTLQRIGQRIGLMKKELQDDVP</sequence>
<keyword evidence="4" id="KW-1185">Reference proteome</keyword>
<dbReference type="OrthoDB" id="5823013at2759"/>
<evidence type="ECO:0000259" key="2">
    <source>
        <dbReference type="PROSITE" id="PS00028"/>
    </source>
</evidence>
<feature type="compositionally biased region" description="Polar residues" evidence="1">
    <location>
        <begin position="244"/>
        <end position="261"/>
    </location>
</feature>
<feature type="region of interest" description="Disordered" evidence="1">
    <location>
        <begin position="1005"/>
        <end position="1059"/>
    </location>
</feature>
<feature type="compositionally biased region" description="Basic and acidic residues" evidence="1">
    <location>
        <begin position="804"/>
        <end position="833"/>
    </location>
</feature>
<feature type="compositionally biased region" description="Basic residues" evidence="1">
    <location>
        <begin position="859"/>
        <end position="870"/>
    </location>
</feature>
<feature type="region of interest" description="Disordered" evidence="1">
    <location>
        <begin position="113"/>
        <end position="132"/>
    </location>
</feature>
<evidence type="ECO:0000313" key="4">
    <source>
        <dbReference type="Proteomes" id="UP000267096"/>
    </source>
</evidence>
<reference evidence="5" key="1">
    <citation type="submission" date="2017-02" db="UniProtKB">
        <authorList>
            <consortium name="WormBaseParasite"/>
        </authorList>
    </citation>
    <scope>IDENTIFICATION</scope>
</reference>
<feature type="compositionally biased region" description="Polar residues" evidence="1">
    <location>
        <begin position="430"/>
        <end position="449"/>
    </location>
</feature>
<feature type="region of interest" description="Disordered" evidence="1">
    <location>
        <begin position="630"/>
        <end position="657"/>
    </location>
</feature>
<feature type="compositionally biased region" description="Low complexity" evidence="1">
    <location>
        <begin position="640"/>
        <end position="654"/>
    </location>
</feature>
<dbReference type="EMBL" id="UYRR01000136">
    <property type="protein sequence ID" value="VDK17551.1"/>
    <property type="molecule type" value="Genomic_DNA"/>
</dbReference>
<feature type="compositionally biased region" description="Low complexity" evidence="1">
    <location>
        <begin position="781"/>
        <end position="795"/>
    </location>
</feature>
<reference evidence="3 4" key="2">
    <citation type="submission" date="2018-11" db="EMBL/GenBank/DDBJ databases">
        <authorList>
            <consortium name="Pathogen Informatics"/>
        </authorList>
    </citation>
    <scope>NUCLEOTIDE SEQUENCE [LARGE SCALE GENOMIC DNA]</scope>
</reference>
<dbReference type="Proteomes" id="UP000267096">
    <property type="component" value="Unassembled WGS sequence"/>
</dbReference>